<evidence type="ECO:0000313" key="2">
    <source>
        <dbReference type="Proteomes" id="UP001605036"/>
    </source>
</evidence>
<dbReference type="EMBL" id="JBHFFA010000008">
    <property type="protein sequence ID" value="KAL2608956.1"/>
    <property type="molecule type" value="Genomic_DNA"/>
</dbReference>
<sequence>MTQVKDRNPLRLKEKIVEPKETLKEEIEVFEEEMTSEDVGIEVPPVAKLGKPSGVSQVTTTNTEGPFYLEEIISKFTEARKAKFAQYYTS</sequence>
<dbReference type="Proteomes" id="UP001605036">
    <property type="component" value="Unassembled WGS sequence"/>
</dbReference>
<name>A0ABD1XLY4_9MARC</name>
<keyword evidence="2" id="KW-1185">Reference proteome</keyword>
<comment type="caution">
    <text evidence="1">The sequence shown here is derived from an EMBL/GenBank/DDBJ whole genome shotgun (WGS) entry which is preliminary data.</text>
</comment>
<proteinExistence type="predicted"/>
<protein>
    <submittedName>
        <fullName evidence="1">Uncharacterized protein</fullName>
    </submittedName>
</protein>
<organism evidence="1 2">
    <name type="scientific">Riccia fluitans</name>
    <dbReference type="NCBI Taxonomy" id="41844"/>
    <lineage>
        <taxon>Eukaryota</taxon>
        <taxon>Viridiplantae</taxon>
        <taxon>Streptophyta</taxon>
        <taxon>Embryophyta</taxon>
        <taxon>Marchantiophyta</taxon>
        <taxon>Marchantiopsida</taxon>
        <taxon>Marchantiidae</taxon>
        <taxon>Marchantiales</taxon>
        <taxon>Ricciaceae</taxon>
        <taxon>Riccia</taxon>
    </lineage>
</organism>
<accession>A0ABD1XLY4</accession>
<dbReference type="AlphaFoldDB" id="A0ABD1XLY4"/>
<evidence type="ECO:0000313" key="1">
    <source>
        <dbReference type="EMBL" id="KAL2608956.1"/>
    </source>
</evidence>
<reference evidence="1 2" key="1">
    <citation type="submission" date="2024-09" db="EMBL/GenBank/DDBJ databases">
        <title>Chromosome-scale assembly of Riccia fluitans.</title>
        <authorList>
            <person name="Paukszto L."/>
            <person name="Sawicki J."/>
            <person name="Karawczyk K."/>
            <person name="Piernik-Szablinska J."/>
            <person name="Szczecinska M."/>
            <person name="Mazdziarz M."/>
        </authorList>
    </citation>
    <scope>NUCLEOTIDE SEQUENCE [LARGE SCALE GENOMIC DNA]</scope>
    <source>
        <strain evidence="1">Rf_01</strain>
        <tissue evidence="1">Aerial parts of the thallus</tissue>
    </source>
</reference>
<gene>
    <name evidence="1" type="ORF">R1flu_027529</name>
</gene>